<reference evidence="7 8" key="1">
    <citation type="journal article" date="2019" name="Int. J. Syst. Evol. Microbiol.">
        <title>The Global Catalogue of Microorganisms (GCM) 10K type strain sequencing project: providing services to taxonomists for standard genome sequencing and annotation.</title>
        <authorList>
            <consortium name="The Broad Institute Genomics Platform"/>
            <consortium name="The Broad Institute Genome Sequencing Center for Infectious Disease"/>
            <person name="Wu L."/>
            <person name="Ma J."/>
        </authorList>
    </citation>
    <scope>NUCLEOTIDE SEQUENCE [LARGE SCALE GENOMIC DNA]</scope>
    <source>
        <strain evidence="7 8">CGMCC 1.12563</strain>
    </source>
</reference>
<dbReference type="EMBL" id="JBHUDC010000007">
    <property type="protein sequence ID" value="MFD1514254.1"/>
    <property type="molecule type" value="Genomic_DNA"/>
</dbReference>
<dbReference type="GO" id="GO:0016020">
    <property type="term" value="C:membrane"/>
    <property type="evidence" value="ECO:0007669"/>
    <property type="project" value="UniProtKB-SubCell"/>
</dbReference>
<evidence type="ECO:0000256" key="2">
    <source>
        <dbReference type="ARBA" id="ARBA00009773"/>
    </source>
</evidence>
<accession>A0ABD6AXB3</accession>
<dbReference type="PANTHER" id="PTHR21716">
    <property type="entry name" value="TRANSMEMBRANE PROTEIN"/>
    <property type="match status" value="1"/>
</dbReference>
<dbReference type="RefSeq" id="WP_250874228.1">
    <property type="nucleotide sequence ID" value="NZ_JALXFV010000007.1"/>
</dbReference>
<feature type="transmembrane region" description="Helical" evidence="6">
    <location>
        <begin position="262"/>
        <end position="279"/>
    </location>
</feature>
<gene>
    <name evidence="7" type="ORF">ACFSBT_13310</name>
</gene>
<feature type="transmembrane region" description="Helical" evidence="6">
    <location>
        <begin position="228"/>
        <end position="250"/>
    </location>
</feature>
<feature type="transmembrane region" description="Helical" evidence="6">
    <location>
        <begin position="65"/>
        <end position="86"/>
    </location>
</feature>
<evidence type="ECO:0000313" key="7">
    <source>
        <dbReference type="EMBL" id="MFD1514254.1"/>
    </source>
</evidence>
<sequence length="355" mass="37195">MSLRSRLSKSTLFLWGLLAVFGGLSVLLVVAYLQFVLLAGLLGYVIYPVSARLKTHLGRTIGAGVTFVLSLVAVVAPVAFVVVVALGQARSILDDVTRSSLVNAGNGLLDELGVGLDTMDVVAMLTDAMRAGSRGLLGNAYALLGSVTDFLIGLVVFFFLLYYLLRDGDRLVAWTRSVTPLSPAETDDLFARLDRLLWASVVGTVVVAAVQATLTGITFSVLGFANAVFWTLVTFLVSLLPVVGASVVWIPAVGYLLLVERTVDALVLLVVGSVVISGSDNVVRPLVVQRSAHLNTGLVVVGIFGGLAVLGVLGLFVGPVVVGLAKYLAELLADRHGVNGEVTHEPGTPESGGEE</sequence>
<keyword evidence="3 6" id="KW-0812">Transmembrane</keyword>
<dbReference type="AlphaFoldDB" id="A0ABD6AXB3"/>
<keyword evidence="8" id="KW-1185">Reference proteome</keyword>
<feature type="transmembrane region" description="Helical" evidence="6">
    <location>
        <begin position="12"/>
        <end position="29"/>
    </location>
</feature>
<comment type="similarity">
    <text evidence="2">Belongs to the autoinducer-2 exporter (AI-2E) (TC 2.A.86) family.</text>
</comment>
<feature type="transmembrane region" description="Helical" evidence="6">
    <location>
        <begin position="299"/>
        <end position="325"/>
    </location>
</feature>
<protein>
    <submittedName>
        <fullName evidence="7">AI-2E family transporter</fullName>
    </submittedName>
</protein>
<organism evidence="7 8">
    <name type="scientific">Halomarina rubra</name>
    <dbReference type="NCBI Taxonomy" id="2071873"/>
    <lineage>
        <taxon>Archaea</taxon>
        <taxon>Methanobacteriati</taxon>
        <taxon>Methanobacteriota</taxon>
        <taxon>Stenosarchaea group</taxon>
        <taxon>Halobacteria</taxon>
        <taxon>Halobacteriales</taxon>
        <taxon>Natronomonadaceae</taxon>
        <taxon>Halomarina</taxon>
    </lineage>
</organism>
<dbReference type="InterPro" id="IPR002549">
    <property type="entry name" value="AI-2E-like"/>
</dbReference>
<feature type="transmembrane region" description="Helical" evidence="6">
    <location>
        <begin position="35"/>
        <end position="53"/>
    </location>
</feature>
<name>A0ABD6AXB3_9EURY</name>
<comment type="caution">
    <text evidence="7">The sequence shown here is derived from an EMBL/GenBank/DDBJ whole genome shotgun (WGS) entry which is preliminary data.</text>
</comment>
<comment type="subcellular location">
    <subcellularLocation>
        <location evidence="1">Membrane</location>
        <topology evidence="1">Multi-pass membrane protein</topology>
    </subcellularLocation>
</comment>
<feature type="transmembrane region" description="Helical" evidence="6">
    <location>
        <begin position="140"/>
        <end position="165"/>
    </location>
</feature>
<evidence type="ECO:0000256" key="1">
    <source>
        <dbReference type="ARBA" id="ARBA00004141"/>
    </source>
</evidence>
<keyword evidence="5 6" id="KW-0472">Membrane</keyword>
<evidence type="ECO:0000256" key="3">
    <source>
        <dbReference type="ARBA" id="ARBA00022692"/>
    </source>
</evidence>
<evidence type="ECO:0000256" key="5">
    <source>
        <dbReference type="ARBA" id="ARBA00023136"/>
    </source>
</evidence>
<evidence type="ECO:0000313" key="8">
    <source>
        <dbReference type="Proteomes" id="UP001597187"/>
    </source>
</evidence>
<proteinExistence type="inferred from homology"/>
<evidence type="ECO:0000256" key="6">
    <source>
        <dbReference type="SAM" id="Phobius"/>
    </source>
</evidence>
<dbReference type="PANTHER" id="PTHR21716:SF4">
    <property type="entry name" value="TRANSMEMBRANE PROTEIN 245"/>
    <property type="match status" value="1"/>
</dbReference>
<dbReference type="Pfam" id="PF01594">
    <property type="entry name" value="AI-2E_transport"/>
    <property type="match status" value="1"/>
</dbReference>
<evidence type="ECO:0000256" key="4">
    <source>
        <dbReference type="ARBA" id="ARBA00022989"/>
    </source>
</evidence>
<dbReference type="Proteomes" id="UP001597187">
    <property type="component" value="Unassembled WGS sequence"/>
</dbReference>
<feature type="transmembrane region" description="Helical" evidence="6">
    <location>
        <begin position="196"/>
        <end position="222"/>
    </location>
</feature>
<keyword evidence="4 6" id="KW-1133">Transmembrane helix</keyword>